<feature type="transmembrane region" description="Helical" evidence="8">
    <location>
        <begin position="113"/>
        <end position="129"/>
    </location>
</feature>
<feature type="transmembrane region" description="Helical" evidence="8">
    <location>
        <begin position="172"/>
        <end position="192"/>
    </location>
</feature>
<organism evidence="10 11">
    <name type="scientific">Lacimicrobium alkaliphilum</name>
    <dbReference type="NCBI Taxonomy" id="1526571"/>
    <lineage>
        <taxon>Bacteria</taxon>
        <taxon>Pseudomonadati</taxon>
        <taxon>Pseudomonadota</taxon>
        <taxon>Gammaproteobacteria</taxon>
        <taxon>Alteromonadales</taxon>
        <taxon>Alteromonadaceae</taxon>
        <taxon>Lacimicrobium</taxon>
    </lineage>
</organism>
<sequence>MGYLLATTLLWAFSFSLIGVYLAGQVDAWFSVLVRVALATCVFLPFLRLRNLRFSLALRLMAIGAIQLGLMYSFYYHSFLYLTVPEVLLFTVMTPLYITLLNDALERRFNRRFLIAALLAIAGAAAIRYDGISSGFISGFFIVQGANLCFASGQVLYKRLMAGNTGLNQHQVFGWFFIGALMVASLCFALFGDNSSLPSTNLQWGILIYLGLIASGLGYFGWNKGATLVNVGSLAVMNNLLIPAGILVNLLIWNRDADVLRLALGGAIILLALWYNERHSMLRKQRSGHRVE</sequence>
<dbReference type="InterPro" id="IPR037185">
    <property type="entry name" value="EmrE-like"/>
</dbReference>
<feature type="domain" description="EamA" evidence="9">
    <location>
        <begin position="139"/>
        <end position="273"/>
    </location>
</feature>
<evidence type="ECO:0000256" key="4">
    <source>
        <dbReference type="ARBA" id="ARBA00022692"/>
    </source>
</evidence>
<evidence type="ECO:0000256" key="7">
    <source>
        <dbReference type="ARBA" id="ARBA00023136"/>
    </source>
</evidence>
<keyword evidence="11" id="KW-1185">Reference proteome</keyword>
<dbReference type="EMBL" id="BMGJ01000002">
    <property type="protein sequence ID" value="GGD54239.1"/>
    <property type="molecule type" value="Genomic_DNA"/>
</dbReference>
<accession>A0ABQ1R514</accession>
<dbReference type="NCBIfam" id="TIGR00950">
    <property type="entry name" value="2A78"/>
    <property type="match status" value="1"/>
</dbReference>
<evidence type="ECO:0000313" key="10">
    <source>
        <dbReference type="EMBL" id="GGD54239.1"/>
    </source>
</evidence>
<feature type="transmembrane region" description="Helical" evidence="8">
    <location>
        <begin position="259"/>
        <end position="276"/>
    </location>
</feature>
<comment type="caution">
    <text evidence="10">The sequence shown here is derived from an EMBL/GenBank/DDBJ whole genome shotgun (WGS) entry which is preliminary data.</text>
</comment>
<dbReference type="PANTHER" id="PTHR22911:SF130">
    <property type="entry name" value="BIOTIN TRANSPORTER"/>
    <property type="match status" value="1"/>
</dbReference>
<name>A0ABQ1R514_9ALTE</name>
<evidence type="ECO:0000256" key="1">
    <source>
        <dbReference type="ARBA" id="ARBA00004651"/>
    </source>
</evidence>
<evidence type="ECO:0000256" key="2">
    <source>
        <dbReference type="ARBA" id="ARBA00022448"/>
    </source>
</evidence>
<dbReference type="InterPro" id="IPR004779">
    <property type="entry name" value="CO/AA/NH_transpt"/>
</dbReference>
<proteinExistence type="predicted"/>
<gene>
    <name evidence="10" type="primary">yigM</name>
    <name evidence="10" type="ORF">GCM10011357_07400</name>
</gene>
<dbReference type="Pfam" id="PF00892">
    <property type="entry name" value="EamA"/>
    <property type="match status" value="2"/>
</dbReference>
<evidence type="ECO:0000256" key="5">
    <source>
        <dbReference type="ARBA" id="ARBA00022737"/>
    </source>
</evidence>
<keyword evidence="5" id="KW-0677">Repeat</keyword>
<feature type="transmembrane region" description="Helical" evidence="8">
    <location>
        <begin position="204"/>
        <end position="222"/>
    </location>
</feature>
<feature type="transmembrane region" description="Helical" evidence="8">
    <location>
        <begin position="81"/>
        <end position="101"/>
    </location>
</feature>
<keyword evidence="3" id="KW-1003">Cell membrane</keyword>
<feature type="transmembrane region" description="Helical" evidence="8">
    <location>
        <begin position="56"/>
        <end position="75"/>
    </location>
</feature>
<keyword evidence="4 8" id="KW-0812">Transmembrane</keyword>
<comment type="subcellular location">
    <subcellularLocation>
        <location evidence="1">Cell membrane</location>
        <topology evidence="1">Multi-pass membrane protein</topology>
    </subcellularLocation>
</comment>
<evidence type="ECO:0000313" key="11">
    <source>
        <dbReference type="Proteomes" id="UP000614272"/>
    </source>
</evidence>
<dbReference type="InterPro" id="IPR000620">
    <property type="entry name" value="EamA_dom"/>
</dbReference>
<feature type="transmembrane region" description="Helical" evidence="8">
    <location>
        <begin position="29"/>
        <end position="49"/>
    </location>
</feature>
<feature type="transmembrane region" description="Helical" evidence="8">
    <location>
        <begin position="135"/>
        <end position="160"/>
    </location>
</feature>
<evidence type="ECO:0000256" key="3">
    <source>
        <dbReference type="ARBA" id="ARBA00022475"/>
    </source>
</evidence>
<evidence type="ECO:0000256" key="6">
    <source>
        <dbReference type="ARBA" id="ARBA00022989"/>
    </source>
</evidence>
<dbReference type="SUPFAM" id="SSF103481">
    <property type="entry name" value="Multidrug resistance efflux transporter EmrE"/>
    <property type="match status" value="1"/>
</dbReference>
<keyword evidence="6 8" id="KW-1133">Transmembrane helix</keyword>
<dbReference type="Proteomes" id="UP000614272">
    <property type="component" value="Unassembled WGS sequence"/>
</dbReference>
<keyword evidence="2" id="KW-0813">Transport</keyword>
<feature type="transmembrane region" description="Helical" evidence="8">
    <location>
        <begin position="234"/>
        <end position="253"/>
    </location>
</feature>
<dbReference type="RefSeq" id="WP_099033068.1">
    <property type="nucleotide sequence ID" value="NZ_BMGJ01000002.1"/>
</dbReference>
<evidence type="ECO:0000259" key="9">
    <source>
        <dbReference type="Pfam" id="PF00892"/>
    </source>
</evidence>
<dbReference type="PANTHER" id="PTHR22911">
    <property type="entry name" value="ACYL-MALONYL CONDENSING ENZYME-RELATED"/>
    <property type="match status" value="1"/>
</dbReference>
<feature type="domain" description="EamA" evidence="9">
    <location>
        <begin position="3"/>
        <end position="127"/>
    </location>
</feature>
<keyword evidence="7 8" id="KW-0472">Membrane</keyword>
<evidence type="ECO:0000256" key="8">
    <source>
        <dbReference type="SAM" id="Phobius"/>
    </source>
</evidence>
<reference evidence="11" key="1">
    <citation type="journal article" date="2019" name="Int. J. Syst. Evol. Microbiol.">
        <title>The Global Catalogue of Microorganisms (GCM) 10K type strain sequencing project: providing services to taxonomists for standard genome sequencing and annotation.</title>
        <authorList>
            <consortium name="The Broad Institute Genomics Platform"/>
            <consortium name="The Broad Institute Genome Sequencing Center for Infectious Disease"/>
            <person name="Wu L."/>
            <person name="Ma J."/>
        </authorList>
    </citation>
    <scope>NUCLEOTIDE SEQUENCE [LARGE SCALE GENOMIC DNA]</scope>
    <source>
        <strain evidence="11">CGMCC 1.12923</strain>
    </source>
</reference>
<protein>
    <submittedName>
        <fullName evidence="10">Membrane protein</fullName>
    </submittedName>
</protein>